<sequence>MPAESMKHHFCGCIHVKHVVLIIGILSILGGTFGFMHVVPRHRGNETITIAMIIVFSSWILCGGLTLWGVVLERPKLLIPLGTCQFIHFLLDIARIGVFLGEIFQYRRVQEAMEATTTARVVWDIISRTLSIFMDLLAMSVIYYCYWYLKDKKDSRNERLSYVQYTPFQSSNMQRRPSGDLEAGPAEEDPPPDYESCVAGNK</sequence>
<feature type="transmembrane region" description="Helical" evidence="2">
    <location>
        <begin position="20"/>
        <end position="39"/>
    </location>
</feature>
<proteinExistence type="predicted"/>
<keyword evidence="2" id="KW-1133">Transmembrane helix</keyword>
<feature type="region of interest" description="Disordered" evidence="1">
    <location>
        <begin position="170"/>
        <end position="202"/>
    </location>
</feature>
<protein>
    <submittedName>
        <fullName evidence="3">Uncharacterized protein</fullName>
    </submittedName>
</protein>
<feature type="transmembrane region" description="Helical" evidence="2">
    <location>
        <begin position="130"/>
        <end position="149"/>
    </location>
</feature>
<comment type="caution">
    <text evidence="3">The sequence shown here is derived from an EMBL/GenBank/DDBJ whole genome shotgun (WGS) entry which is preliminary data.</text>
</comment>
<accession>A0AA39LTI0</accession>
<name>A0AA39LTI0_9BILA</name>
<evidence type="ECO:0000256" key="2">
    <source>
        <dbReference type="SAM" id="Phobius"/>
    </source>
</evidence>
<reference evidence="3" key="1">
    <citation type="submission" date="2023-06" db="EMBL/GenBank/DDBJ databases">
        <title>Genomic analysis of the entomopathogenic nematode Steinernema hermaphroditum.</title>
        <authorList>
            <person name="Schwarz E.M."/>
            <person name="Heppert J.K."/>
            <person name="Baniya A."/>
            <person name="Schwartz H.T."/>
            <person name="Tan C.-H."/>
            <person name="Antoshechkin I."/>
            <person name="Sternberg P.W."/>
            <person name="Goodrich-Blair H."/>
            <person name="Dillman A.R."/>
        </authorList>
    </citation>
    <scope>NUCLEOTIDE SEQUENCE</scope>
    <source>
        <strain evidence="3">PS9179</strain>
        <tissue evidence="3">Whole animal</tissue>
    </source>
</reference>
<dbReference type="Proteomes" id="UP001175271">
    <property type="component" value="Unassembled WGS sequence"/>
</dbReference>
<organism evidence="3 4">
    <name type="scientific">Steinernema hermaphroditum</name>
    <dbReference type="NCBI Taxonomy" id="289476"/>
    <lineage>
        <taxon>Eukaryota</taxon>
        <taxon>Metazoa</taxon>
        <taxon>Ecdysozoa</taxon>
        <taxon>Nematoda</taxon>
        <taxon>Chromadorea</taxon>
        <taxon>Rhabditida</taxon>
        <taxon>Tylenchina</taxon>
        <taxon>Panagrolaimomorpha</taxon>
        <taxon>Strongyloidoidea</taxon>
        <taxon>Steinernematidae</taxon>
        <taxon>Steinernema</taxon>
    </lineage>
</organism>
<dbReference type="AlphaFoldDB" id="A0AA39LTI0"/>
<feature type="transmembrane region" description="Helical" evidence="2">
    <location>
        <begin position="51"/>
        <end position="71"/>
    </location>
</feature>
<keyword evidence="2" id="KW-0812">Transmembrane</keyword>
<evidence type="ECO:0000313" key="4">
    <source>
        <dbReference type="Proteomes" id="UP001175271"/>
    </source>
</evidence>
<evidence type="ECO:0000256" key="1">
    <source>
        <dbReference type="SAM" id="MobiDB-lite"/>
    </source>
</evidence>
<dbReference type="EMBL" id="JAUCMV010000003">
    <property type="protein sequence ID" value="KAK0408724.1"/>
    <property type="molecule type" value="Genomic_DNA"/>
</dbReference>
<keyword evidence="2" id="KW-0472">Membrane</keyword>
<evidence type="ECO:0000313" key="3">
    <source>
        <dbReference type="EMBL" id="KAK0408724.1"/>
    </source>
</evidence>
<gene>
    <name evidence="3" type="ORF">QR680_004123</name>
</gene>
<keyword evidence="4" id="KW-1185">Reference proteome</keyword>